<feature type="region of interest" description="Disordered" evidence="1">
    <location>
        <begin position="18"/>
        <end position="61"/>
    </location>
</feature>
<dbReference type="RefSeq" id="WP_341406921.1">
    <property type="nucleotide sequence ID" value="NZ_JBBUKT010000010.1"/>
</dbReference>
<dbReference type="EMBL" id="JBBUKT010000010">
    <property type="protein sequence ID" value="MEK7953158.1"/>
    <property type="molecule type" value="Genomic_DNA"/>
</dbReference>
<keyword evidence="3" id="KW-1185">Reference proteome</keyword>
<evidence type="ECO:0000313" key="3">
    <source>
        <dbReference type="Proteomes" id="UP001371305"/>
    </source>
</evidence>
<name>A0ABU9AZF9_9BACT</name>
<sequence length="61" mass="6373">MRLILAAVAVALLSPSCVDKEEETGHKPVPPPSTSSKIPWNKPQAGQGGGAFGALPQQPRR</sequence>
<gene>
    <name evidence="2" type="ORF">WKV53_21770</name>
</gene>
<organism evidence="2 3">
    <name type="scientific">Luteolibacter soli</name>
    <dbReference type="NCBI Taxonomy" id="3135280"/>
    <lineage>
        <taxon>Bacteria</taxon>
        <taxon>Pseudomonadati</taxon>
        <taxon>Verrucomicrobiota</taxon>
        <taxon>Verrucomicrobiia</taxon>
        <taxon>Verrucomicrobiales</taxon>
        <taxon>Verrucomicrobiaceae</taxon>
        <taxon>Luteolibacter</taxon>
    </lineage>
</organism>
<dbReference type="Proteomes" id="UP001371305">
    <property type="component" value="Unassembled WGS sequence"/>
</dbReference>
<protein>
    <recommendedName>
        <fullName evidence="4">Lipoprotein</fullName>
    </recommendedName>
</protein>
<accession>A0ABU9AZF9</accession>
<evidence type="ECO:0008006" key="4">
    <source>
        <dbReference type="Google" id="ProtNLM"/>
    </source>
</evidence>
<evidence type="ECO:0000256" key="1">
    <source>
        <dbReference type="SAM" id="MobiDB-lite"/>
    </source>
</evidence>
<proteinExistence type="predicted"/>
<comment type="caution">
    <text evidence="2">The sequence shown here is derived from an EMBL/GenBank/DDBJ whole genome shotgun (WGS) entry which is preliminary data.</text>
</comment>
<evidence type="ECO:0000313" key="2">
    <source>
        <dbReference type="EMBL" id="MEK7953158.1"/>
    </source>
</evidence>
<reference evidence="2 3" key="1">
    <citation type="submission" date="2024-04" db="EMBL/GenBank/DDBJ databases">
        <title>Luteolibacter sp. isolated from soil.</title>
        <authorList>
            <person name="An J."/>
        </authorList>
    </citation>
    <scope>NUCLEOTIDE SEQUENCE [LARGE SCALE GENOMIC DNA]</scope>
    <source>
        <strain evidence="2 3">Y139</strain>
    </source>
</reference>